<accession>A0A9N9CCI4</accession>
<dbReference type="EMBL" id="CAJVPQ010002386">
    <property type="protein sequence ID" value="CAG8595258.1"/>
    <property type="molecule type" value="Genomic_DNA"/>
</dbReference>
<comment type="caution">
    <text evidence="1">The sequence shown here is derived from an EMBL/GenBank/DDBJ whole genome shotgun (WGS) entry which is preliminary data.</text>
</comment>
<dbReference type="OrthoDB" id="2385540at2759"/>
<proteinExistence type="predicted"/>
<evidence type="ECO:0000313" key="1">
    <source>
        <dbReference type="EMBL" id="CAG8595258.1"/>
    </source>
</evidence>
<evidence type="ECO:0000313" key="2">
    <source>
        <dbReference type="Proteomes" id="UP000789570"/>
    </source>
</evidence>
<sequence>MSLAEIEKQHKLIDENSKIVGELETVYKCFDAKFIAELFKEIADDEEFPDAKLRL</sequence>
<gene>
    <name evidence="1" type="ORF">FCALED_LOCUS8308</name>
</gene>
<reference evidence="1" key="1">
    <citation type="submission" date="2021-06" db="EMBL/GenBank/DDBJ databases">
        <authorList>
            <person name="Kallberg Y."/>
            <person name="Tangrot J."/>
            <person name="Rosling A."/>
        </authorList>
    </citation>
    <scope>NUCLEOTIDE SEQUENCE</scope>
    <source>
        <strain evidence="1">UK204</strain>
    </source>
</reference>
<name>A0A9N9CCI4_9GLOM</name>
<organism evidence="1 2">
    <name type="scientific">Funneliformis caledonium</name>
    <dbReference type="NCBI Taxonomy" id="1117310"/>
    <lineage>
        <taxon>Eukaryota</taxon>
        <taxon>Fungi</taxon>
        <taxon>Fungi incertae sedis</taxon>
        <taxon>Mucoromycota</taxon>
        <taxon>Glomeromycotina</taxon>
        <taxon>Glomeromycetes</taxon>
        <taxon>Glomerales</taxon>
        <taxon>Glomeraceae</taxon>
        <taxon>Funneliformis</taxon>
    </lineage>
</organism>
<protein>
    <submittedName>
        <fullName evidence="1">4041_t:CDS:1</fullName>
    </submittedName>
</protein>
<dbReference type="Proteomes" id="UP000789570">
    <property type="component" value="Unassembled WGS sequence"/>
</dbReference>
<dbReference type="AlphaFoldDB" id="A0A9N9CCI4"/>
<keyword evidence="2" id="KW-1185">Reference proteome</keyword>